<dbReference type="Pfam" id="PF20240">
    <property type="entry name" value="DUF6597"/>
    <property type="match status" value="1"/>
</dbReference>
<dbReference type="InterPro" id="IPR018060">
    <property type="entry name" value="HTH_AraC"/>
</dbReference>
<evidence type="ECO:0000256" key="3">
    <source>
        <dbReference type="ARBA" id="ARBA00023163"/>
    </source>
</evidence>
<evidence type="ECO:0000313" key="6">
    <source>
        <dbReference type="Proteomes" id="UP001165367"/>
    </source>
</evidence>
<dbReference type="SUPFAM" id="SSF46689">
    <property type="entry name" value="Homeodomain-like"/>
    <property type="match status" value="1"/>
</dbReference>
<keyword evidence="2" id="KW-0238">DNA-binding</keyword>
<comment type="caution">
    <text evidence="5">The sequence shown here is derived from an EMBL/GenBank/DDBJ whole genome shotgun (WGS) entry which is preliminary data.</text>
</comment>
<keyword evidence="6" id="KW-1185">Reference proteome</keyword>
<protein>
    <submittedName>
        <fullName evidence="5">Helix-turn-helix domain-containing protein</fullName>
    </submittedName>
</protein>
<keyword evidence="3" id="KW-0804">Transcription</keyword>
<sequence length="271" mass="30816">MNYYQIPPPPVLAKYVRFFWVLEGEPGRGETYIHRSVADGSAEMIFHYQGLFNTLTGPSVPSEFRAGIDGQSSKFRRYETGGQFGIFGAYLFPFAVPALLGHSASVISNQMPDLASLLGQEGKDLEEQVMLAADNKKRAAILSGFLYQRLQKNEQPAPSIFSSISYIINTRGVVNVDTLAADVCLSTRQFERRFKEYAGFSPKLYSRIIRFQAAISAFGNHYKTLTEVAYECGYYDQSHFIHDFKEFSGYHPRHYFKGDTESTRWKEKQDK</sequence>
<organism evidence="5 6">
    <name type="scientific">Terrimonas ginsenosidimutans</name>
    <dbReference type="NCBI Taxonomy" id="2908004"/>
    <lineage>
        <taxon>Bacteria</taxon>
        <taxon>Pseudomonadati</taxon>
        <taxon>Bacteroidota</taxon>
        <taxon>Chitinophagia</taxon>
        <taxon>Chitinophagales</taxon>
        <taxon>Chitinophagaceae</taxon>
        <taxon>Terrimonas</taxon>
    </lineage>
</organism>
<keyword evidence="1" id="KW-0805">Transcription regulation</keyword>
<evidence type="ECO:0000256" key="1">
    <source>
        <dbReference type="ARBA" id="ARBA00023015"/>
    </source>
</evidence>
<evidence type="ECO:0000256" key="2">
    <source>
        <dbReference type="ARBA" id="ARBA00023125"/>
    </source>
</evidence>
<dbReference type="InterPro" id="IPR009057">
    <property type="entry name" value="Homeodomain-like_sf"/>
</dbReference>
<dbReference type="SMART" id="SM00342">
    <property type="entry name" value="HTH_ARAC"/>
    <property type="match status" value="1"/>
</dbReference>
<dbReference type="Proteomes" id="UP001165367">
    <property type="component" value="Unassembled WGS sequence"/>
</dbReference>
<evidence type="ECO:0000313" key="5">
    <source>
        <dbReference type="EMBL" id="MCG2617339.1"/>
    </source>
</evidence>
<dbReference type="EMBL" id="JAKLTR010000020">
    <property type="protein sequence ID" value="MCG2617339.1"/>
    <property type="molecule type" value="Genomic_DNA"/>
</dbReference>
<dbReference type="PROSITE" id="PS01124">
    <property type="entry name" value="HTH_ARAC_FAMILY_2"/>
    <property type="match status" value="1"/>
</dbReference>
<dbReference type="RefSeq" id="WP_237876009.1">
    <property type="nucleotide sequence ID" value="NZ_JAKLTR010000020.1"/>
</dbReference>
<dbReference type="PANTHER" id="PTHR46796:SF13">
    <property type="entry name" value="HTH-TYPE TRANSCRIPTIONAL ACTIVATOR RHAS"/>
    <property type="match status" value="1"/>
</dbReference>
<dbReference type="PANTHER" id="PTHR46796">
    <property type="entry name" value="HTH-TYPE TRANSCRIPTIONAL ACTIVATOR RHAS-RELATED"/>
    <property type="match status" value="1"/>
</dbReference>
<dbReference type="Gene3D" id="1.10.10.60">
    <property type="entry name" value="Homeodomain-like"/>
    <property type="match status" value="1"/>
</dbReference>
<evidence type="ECO:0000259" key="4">
    <source>
        <dbReference type="PROSITE" id="PS01124"/>
    </source>
</evidence>
<dbReference type="Pfam" id="PF12833">
    <property type="entry name" value="HTH_18"/>
    <property type="match status" value="1"/>
</dbReference>
<name>A0ABS9KY90_9BACT</name>
<dbReference type="InterPro" id="IPR046532">
    <property type="entry name" value="DUF6597"/>
</dbReference>
<accession>A0ABS9KY90</accession>
<reference evidence="5" key="1">
    <citation type="submission" date="2022-01" db="EMBL/GenBank/DDBJ databases">
        <authorList>
            <person name="Jo J.-H."/>
            <person name="Im W.-T."/>
        </authorList>
    </citation>
    <scope>NUCLEOTIDE SEQUENCE</scope>
    <source>
        <strain evidence="5">NA20</strain>
    </source>
</reference>
<dbReference type="InterPro" id="IPR050204">
    <property type="entry name" value="AraC_XylS_family_regulators"/>
</dbReference>
<gene>
    <name evidence="5" type="ORF">LZZ85_23785</name>
</gene>
<proteinExistence type="predicted"/>
<feature type="domain" description="HTH araC/xylS-type" evidence="4">
    <location>
        <begin position="158"/>
        <end position="258"/>
    </location>
</feature>